<name>A0ABC8SZF6_9AQUA</name>
<evidence type="ECO:0000313" key="3">
    <source>
        <dbReference type="Proteomes" id="UP001642360"/>
    </source>
</evidence>
<accession>A0ABC8SZF6</accession>
<dbReference type="EMBL" id="CAUOFW020003835">
    <property type="protein sequence ID" value="CAK9162295.1"/>
    <property type="molecule type" value="Genomic_DNA"/>
</dbReference>
<reference evidence="2 3" key="1">
    <citation type="submission" date="2024-02" db="EMBL/GenBank/DDBJ databases">
        <authorList>
            <person name="Vignale AGUSTIN F."/>
            <person name="Sosa J E."/>
            <person name="Modenutti C."/>
        </authorList>
    </citation>
    <scope>NUCLEOTIDE SEQUENCE [LARGE SCALE GENOMIC DNA]</scope>
</reference>
<protein>
    <submittedName>
        <fullName evidence="2">Uncharacterized protein</fullName>
    </submittedName>
</protein>
<comment type="caution">
    <text evidence="2">The sequence shown here is derived from an EMBL/GenBank/DDBJ whole genome shotgun (WGS) entry which is preliminary data.</text>
</comment>
<proteinExistence type="predicted"/>
<evidence type="ECO:0000256" key="1">
    <source>
        <dbReference type="SAM" id="MobiDB-lite"/>
    </source>
</evidence>
<keyword evidence="3" id="KW-1185">Reference proteome</keyword>
<evidence type="ECO:0000313" key="2">
    <source>
        <dbReference type="EMBL" id="CAK9162295.1"/>
    </source>
</evidence>
<gene>
    <name evidence="2" type="ORF">ILEXP_LOCUS31158</name>
</gene>
<dbReference type="Proteomes" id="UP001642360">
    <property type="component" value="Unassembled WGS sequence"/>
</dbReference>
<organism evidence="2 3">
    <name type="scientific">Ilex paraguariensis</name>
    <name type="common">yerba mate</name>
    <dbReference type="NCBI Taxonomy" id="185542"/>
    <lineage>
        <taxon>Eukaryota</taxon>
        <taxon>Viridiplantae</taxon>
        <taxon>Streptophyta</taxon>
        <taxon>Embryophyta</taxon>
        <taxon>Tracheophyta</taxon>
        <taxon>Spermatophyta</taxon>
        <taxon>Magnoliopsida</taxon>
        <taxon>eudicotyledons</taxon>
        <taxon>Gunneridae</taxon>
        <taxon>Pentapetalae</taxon>
        <taxon>asterids</taxon>
        <taxon>campanulids</taxon>
        <taxon>Aquifoliales</taxon>
        <taxon>Aquifoliaceae</taxon>
        <taxon>Ilex</taxon>
    </lineage>
</organism>
<sequence length="84" mass="8884">PSFAVARLQAVSTLGLSTVPSNYVSYSLKAVQDRETGDQQTPPPPLANRRIHPRDPPPEPPPPPISMSPPLPPLSPLPPPPPSA</sequence>
<feature type="non-terminal residue" evidence="2">
    <location>
        <position position="1"/>
    </location>
</feature>
<dbReference type="AlphaFoldDB" id="A0ABC8SZF6"/>
<feature type="region of interest" description="Disordered" evidence="1">
    <location>
        <begin position="30"/>
        <end position="84"/>
    </location>
</feature>
<feature type="compositionally biased region" description="Pro residues" evidence="1">
    <location>
        <begin position="58"/>
        <end position="84"/>
    </location>
</feature>